<keyword evidence="14" id="KW-1185">Reference proteome</keyword>
<gene>
    <name evidence="13" type="ORF">KP79_PYT20110</name>
</gene>
<accession>A0A210QU23</accession>
<sequence length="118" mass="13152">MAFLKPEDYFVLVLTIGATLGVGLYQSFKGGKRRTTAEYLVGSRNMSALPVAISLMVSYESGIMMLGVPSEVYIYGMQWFLSNLGHFFADLINLHIFVPPLKKLEITSIYEVSKTTCN</sequence>
<evidence type="ECO:0000256" key="9">
    <source>
        <dbReference type="ARBA" id="ARBA00023136"/>
    </source>
</evidence>
<evidence type="ECO:0000256" key="10">
    <source>
        <dbReference type="ARBA" id="ARBA00023201"/>
    </source>
</evidence>
<dbReference type="EMBL" id="NEDP02001908">
    <property type="protein sequence ID" value="OWF52211.1"/>
    <property type="molecule type" value="Genomic_DNA"/>
</dbReference>
<dbReference type="GO" id="GO:0005886">
    <property type="term" value="C:plasma membrane"/>
    <property type="evidence" value="ECO:0007669"/>
    <property type="project" value="UniProtKB-SubCell"/>
</dbReference>
<dbReference type="GO" id="GO:0006814">
    <property type="term" value="P:sodium ion transport"/>
    <property type="evidence" value="ECO:0007669"/>
    <property type="project" value="UniProtKB-KW"/>
</dbReference>
<keyword evidence="6 12" id="KW-1133">Transmembrane helix</keyword>
<evidence type="ECO:0000256" key="6">
    <source>
        <dbReference type="ARBA" id="ARBA00022989"/>
    </source>
</evidence>
<keyword evidence="10" id="KW-0739">Sodium transport</keyword>
<dbReference type="Proteomes" id="UP000242188">
    <property type="component" value="Unassembled WGS sequence"/>
</dbReference>
<organism evidence="13 14">
    <name type="scientific">Mizuhopecten yessoensis</name>
    <name type="common">Japanese scallop</name>
    <name type="synonym">Patinopecten yessoensis</name>
    <dbReference type="NCBI Taxonomy" id="6573"/>
    <lineage>
        <taxon>Eukaryota</taxon>
        <taxon>Metazoa</taxon>
        <taxon>Spiralia</taxon>
        <taxon>Lophotrochozoa</taxon>
        <taxon>Mollusca</taxon>
        <taxon>Bivalvia</taxon>
        <taxon>Autobranchia</taxon>
        <taxon>Pteriomorphia</taxon>
        <taxon>Pectinida</taxon>
        <taxon>Pectinoidea</taxon>
        <taxon>Pectinidae</taxon>
        <taxon>Mizuhopecten</taxon>
    </lineage>
</organism>
<evidence type="ECO:0000256" key="1">
    <source>
        <dbReference type="ARBA" id="ARBA00004651"/>
    </source>
</evidence>
<evidence type="ECO:0000256" key="12">
    <source>
        <dbReference type="SAM" id="Phobius"/>
    </source>
</evidence>
<comment type="subcellular location">
    <subcellularLocation>
        <location evidence="1">Cell membrane</location>
        <topology evidence="1">Multi-pass membrane protein</topology>
    </subcellularLocation>
</comment>
<name>A0A210QU23_MIZYE</name>
<dbReference type="PANTHER" id="PTHR42985:SF40">
    <property type="entry name" value="LD47995P-RELATED"/>
    <property type="match status" value="1"/>
</dbReference>
<keyword evidence="4" id="KW-1003">Cell membrane</keyword>
<evidence type="ECO:0000256" key="5">
    <source>
        <dbReference type="ARBA" id="ARBA00022692"/>
    </source>
</evidence>
<comment type="similarity">
    <text evidence="2 11">Belongs to the sodium:solute symporter (SSF) (TC 2.A.21) family.</text>
</comment>
<evidence type="ECO:0000313" key="13">
    <source>
        <dbReference type="EMBL" id="OWF52211.1"/>
    </source>
</evidence>
<evidence type="ECO:0000256" key="3">
    <source>
        <dbReference type="ARBA" id="ARBA00022448"/>
    </source>
</evidence>
<keyword evidence="3" id="KW-0813">Transport</keyword>
<dbReference type="AlphaFoldDB" id="A0A210QU23"/>
<evidence type="ECO:0000313" key="14">
    <source>
        <dbReference type="Proteomes" id="UP000242188"/>
    </source>
</evidence>
<keyword evidence="8" id="KW-0406">Ion transport</keyword>
<dbReference type="Gene3D" id="1.20.1730.10">
    <property type="entry name" value="Sodium/glucose cotransporter"/>
    <property type="match status" value="1"/>
</dbReference>
<comment type="caution">
    <text evidence="13">The sequence shown here is derived from an EMBL/GenBank/DDBJ whole genome shotgun (WGS) entry which is preliminary data.</text>
</comment>
<dbReference type="InterPro" id="IPR001734">
    <property type="entry name" value="Na/solute_symporter"/>
</dbReference>
<dbReference type="GO" id="GO:0015293">
    <property type="term" value="F:symporter activity"/>
    <property type="evidence" value="ECO:0007669"/>
    <property type="project" value="TreeGrafter"/>
</dbReference>
<keyword evidence="7" id="KW-0915">Sodium</keyword>
<proteinExistence type="inferred from homology"/>
<evidence type="ECO:0000256" key="8">
    <source>
        <dbReference type="ARBA" id="ARBA00023065"/>
    </source>
</evidence>
<dbReference type="InterPro" id="IPR038377">
    <property type="entry name" value="Na/Glc_symporter_sf"/>
</dbReference>
<keyword evidence="5 12" id="KW-0812">Transmembrane</keyword>
<protein>
    <submittedName>
        <fullName evidence="13">Sodium-coupled monocarboxylate transporter 1</fullName>
    </submittedName>
</protein>
<dbReference type="PROSITE" id="PS50283">
    <property type="entry name" value="NA_SOLUT_SYMP_3"/>
    <property type="match status" value="1"/>
</dbReference>
<evidence type="ECO:0000256" key="2">
    <source>
        <dbReference type="ARBA" id="ARBA00006434"/>
    </source>
</evidence>
<dbReference type="InterPro" id="IPR051163">
    <property type="entry name" value="Sodium:Solute_Symporter_SSF"/>
</dbReference>
<keyword evidence="9 12" id="KW-0472">Membrane</keyword>
<dbReference type="Pfam" id="PF00474">
    <property type="entry name" value="SSF"/>
    <property type="match status" value="1"/>
</dbReference>
<dbReference type="PANTHER" id="PTHR42985">
    <property type="entry name" value="SODIUM-COUPLED MONOCARBOXYLATE TRANSPORTER"/>
    <property type="match status" value="1"/>
</dbReference>
<feature type="transmembrane region" description="Helical" evidence="12">
    <location>
        <begin position="9"/>
        <end position="28"/>
    </location>
</feature>
<dbReference type="OrthoDB" id="6152138at2759"/>
<evidence type="ECO:0000256" key="4">
    <source>
        <dbReference type="ARBA" id="ARBA00022475"/>
    </source>
</evidence>
<evidence type="ECO:0000256" key="11">
    <source>
        <dbReference type="RuleBase" id="RU362091"/>
    </source>
</evidence>
<evidence type="ECO:0000256" key="7">
    <source>
        <dbReference type="ARBA" id="ARBA00023053"/>
    </source>
</evidence>
<reference evidence="13 14" key="1">
    <citation type="journal article" date="2017" name="Nat. Ecol. Evol.">
        <title>Scallop genome provides insights into evolution of bilaterian karyotype and development.</title>
        <authorList>
            <person name="Wang S."/>
            <person name="Zhang J."/>
            <person name="Jiao W."/>
            <person name="Li J."/>
            <person name="Xun X."/>
            <person name="Sun Y."/>
            <person name="Guo X."/>
            <person name="Huan P."/>
            <person name="Dong B."/>
            <person name="Zhang L."/>
            <person name="Hu X."/>
            <person name="Sun X."/>
            <person name="Wang J."/>
            <person name="Zhao C."/>
            <person name="Wang Y."/>
            <person name="Wang D."/>
            <person name="Huang X."/>
            <person name="Wang R."/>
            <person name="Lv J."/>
            <person name="Li Y."/>
            <person name="Zhang Z."/>
            <person name="Liu B."/>
            <person name="Lu W."/>
            <person name="Hui Y."/>
            <person name="Liang J."/>
            <person name="Zhou Z."/>
            <person name="Hou R."/>
            <person name="Li X."/>
            <person name="Liu Y."/>
            <person name="Li H."/>
            <person name="Ning X."/>
            <person name="Lin Y."/>
            <person name="Zhao L."/>
            <person name="Xing Q."/>
            <person name="Dou J."/>
            <person name="Li Y."/>
            <person name="Mao J."/>
            <person name="Guo H."/>
            <person name="Dou H."/>
            <person name="Li T."/>
            <person name="Mu C."/>
            <person name="Jiang W."/>
            <person name="Fu Q."/>
            <person name="Fu X."/>
            <person name="Miao Y."/>
            <person name="Liu J."/>
            <person name="Yu Q."/>
            <person name="Li R."/>
            <person name="Liao H."/>
            <person name="Li X."/>
            <person name="Kong Y."/>
            <person name="Jiang Z."/>
            <person name="Chourrout D."/>
            <person name="Li R."/>
            <person name="Bao Z."/>
        </authorList>
    </citation>
    <scope>NUCLEOTIDE SEQUENCE [LARGE SCALE GENOMIC DNA]</scope>
    <source>
        <strain evidence="13 14">PY_sf001</strain>
    </source>
</reference>